<dbReference type="GO" id="GO:1903600">
    <property type="term" value="C:glutaminase complex"/>
    <property type="evidence" value="ECO:0007669"/>
    <property type="project" value="TreeGrafter"/>
</dbReference>
<evidence type="ECO:0000256" key="9">
    <source>
        <dbReference type="ARBA" id="ARBA00064749"/>
    </source>
</evidence>
<dbReference type="EMBL" id="WKRA01000002">
    <property type="protein sequence ID" value="MSD14838.1"/>
    <property type="molecule type" value="Genomic_DNA"/>
</dbReference>
<dbReference type="PANTHER" id="PTHR31559">
    <property type="entry name" value="PYRIDOXAL 5'-PHOSPHATE SYNTHASE SUBUNIT SNO"/>
    <property type="match status" value="1"/>
</dbReference>
<dbReference type="GO" id="GO:0036381">
    <property type="term" value="F:pyridoxal 5'-phosphate synthase (glutamine hydrolysing) activity"/>
    <property type="evidence" value="ECO:0007669"/>
    <property type="project" value="UniProtKB-UniRule"/>
</dbReference>
<dbReference type="AlphaFoldDB" id="A0A844DZU2"/>
<comment type="subunit">
    <text evidence="9 10">In the presence of PdxS, forms a dodecamer of heterodimers. Only shows activity in the heterodimer.</text>
</comment>
<keyword evidence="5 10" id="KW-0456">Lyase</keyword>
<dbReference type="Pfam" id="PF01174">
    <property type="entry name" value="SNO"/>
    <property type="match status" value="1"/>
</dbReference>
<gene>
    <name evidence="10 13" type="primary">pdxT</name>
    <name evidence="13" type="ORF">GKE72_01885</name>
</gene>
<dbReference type="EC" id="4.3.3.6" evidence="10"/>
<keyword evidence="4 10" id="KW-0315">Glutamine amidotransferase</keyword>
<dbReference type="GO" id="GO:0006543">
    <property type="term" value="P:L-glutamine catabolic process"/>
    <property type="evidence" value="ECO:0007669"/>
    <property type="project" value="UniProtKB-UniRule"/>
</dbReference>
<comment type="similarity">
    <text evidence="1 10">Belongs to the glutaminase PdxT/SNO family.</text>
</comment>
<dbReference type="InterPro" id="IPR002161">
    <property type="entry name" value="PdxT/SNO"/>
</dbReference>
<dbReference type="UniPathway" id="UPA00245"/>
<dbReference type="GO" id="GO:0005829">
    <property type="term" value="C:cytosol"/>
    <property type="evidence" value="ECO:0007669"/>
    <property type="project" value="TreeGrafter"/>
</dbReference>
<evidence type="ECO:0000256" key="11">
    <source>
        <dbReference type="PIRSR" id="PIRSR005639-1"/>
    </source>
</evidence>
<dbReference type="NCBIfam" id="TIGR03800">
    <property type="entry name" value="PLP_synth_Pdx2"/>
    <property type="match status" value="1"/>
</dbReference>
<dbReference type="GO" id="GO:0042823">
    <property type="term" value="P:pyridoxal phosphate biosynthetic process"/>
    <property type="evidence" value="ECO:0007669"/>
    <property type="project" value="UniProtKB-UniRule"/>
</dbReference>
<protein>
    <recommendedName>
        <fullName evidence="10">Pyridoxal 5'-phosphate synthase subunit PdxT</fullName>
        <ecNumber evidence="10">4.3.3.6</ecNumber>
    </recommendedName>
    <alternativeName>
        <fullName evidence="10">Pdx2</fullName>
    </alternativeName>
    <alternativeName>
        <fullName evidence="10">Pyridoxal 5'-phosphate synthase glutaminase subunit</fullName>
        <ecNumber evidence="10">3.5.1.2</ecNumber>
    </alternativeName>
</protein>
<dbReference type="Gene3D" id="3.40.50.880">
    <property type="match status" value="1"/>
</dbReference>
<evidence type="ECO:0000256" key="10">
    <source>
        <dbReference type="HAMAP-Rule" id="MF_01615"/>
    </source>
</evidence>
<organism evidence="13 14">
    <name type="scientific">Eubacterium ramulus</name>
    <dbReference type="NCBI Taxonomy" id="39490"/>
    <lineage>
        <taxon>Bacteria</taxon>
        <taxon>Bacillati</taxon>
        <taxon>Bacillota</taxon>
        <taxon>Clostridia</taxon>
        <taxon>Eubacteriales</taxon>
        <taxon>Eubacteriaceae</taxon>
        <taxon>Eubacterium</taxon>
    </lineage>
</organism>
<evidence type="ECO:0000256" key="4">
    <source>
        <dbReference type="ARBA" id="ARBA00022962"/>
    </source>
</evidence>
<dbReference type="FunFam" id="3.40.50.880:FF:000010">
    <property type="entry name" value="uncharacterized protein LOC100176842 isoform X2"/>
    <property type="match status" value="1"/>
</dbReference>
<comment type="caution">
    <text evidence="13">The sequence shown here is derived from an EMBL/GenBank/DDBJ whole genome shotgun (WGS) entry which is preliminary data.</text>
</comment>
<dbReference type="CDD" id="cd01749">
    <property type="entry name" value="GATase1_PB"/>
    <property type="match status" value="1"/>
</dbReference>
<name>A0A844DZU2_EUBRA</name>
<comment type="catalytic activity">
    <reaction evidence="6 10">
        <text>aldehydo-D-ribose 5-phosphate + D-glyceraldehyde 3-phosphate + L-glutamine = pyridoxal 5'-phosphate + L-glutamate + phosphate + 3 H2O + H(+)</text>
        <dbReference type="Rhea" id="RHEA:31507"/>
        <dbReference type="ChEBI" id="CHEBI:15377"/>
        <dbReference type="ChEBI" id="CHEBI:15378"/>
        <dbReference type="ChEBI" id="CHEBI:29985"/>
        <dbReference type="ChEBI" id="CHEBI:43474"/>
        <dbReference type="ChEBI" id="CHEBI:58273"/>
        <dbReference type="ChEBI" id="CHEBI:58359"/>
        <dbReference type="ChEBI" id="CHEBI:59776"/>
        <dbReference type="ChEBI" id="CHEBI:597326"/>
        <dbReference type="EC" id="4.3.3.6"/>
    </reaction>
</comment>
<dbReference type="RefSeq" id="WP_154314183.1">
    <property type="nucleotide sequence ID" value="NZ_WKRA01000002.1"/>
</dbReference>
<dbReference type="SUPFAM" id="SSF52317">
    <property type="entry name" value="Class I glutamine amidotransferase-like"/>
    <property type="match status" value="1"/>
</dbReference>
<keyword evidence="3 10" id="KW-0663">Pyridoxal phosphate</keyword>
<evidence type="ECO:0000256" key="1">
    <source>
        <dbReference type="ARBA" id="ARBA00008345"/>
    </source>
</evidence>
<dbReference type="GO" id="GO:0004359">
    <property type="term" value="F:glutaminase activity"/>
    <property type="evidence" value="ECO:0007669"/>
    <property type="project" value="UniProtKB-UniRule"/>
</dbReference>
<evidence type="ECO:0000256" key="6">
    <source>
        <dbReference type="ARBA" id="ARBA00047992"/>
    </source>
</evidence>
<comment type="pathway">
    <text evidence="10">Cofactor biosynthesis; pyridoxal 5'-phosphate biosynthesis.</text>
</comment>
<dbReference type="PROSITE" id="PS01236">
    <property type="entry name" value="PDXT_SNO_1"/>
    <property type="match status" value="1"/>
</dbReference>
<comment type="catalytic activity">
    <reaction evidence="7 10">
        <text>L-glutamine + H2O = L-glutamate + NH4(+)</text>
        <dbReference type="Rhea" id="RHEA:15889"/>
        <dbReference type="ChEBI" id="CHEBI:15377"/>
        <dbReference type="ChEBI" id="CHEBI:28938"/>
        <dbReference type="ChEBI" id="CHEBI:29985"/>
        <dbReference type="ChEBI" id="CHEBI:58359"/>
        <dbReference type="EC" id="3.5.1.2"/>
    </reaction>
</comment>
<accession>A0A844DZU2</accession>
<dbReference type="Proteomes" id="UP000431304">
    <property type="component" value="Unassembled WGS sequence"/>
</dbReference>
<comment type="function">
    <text evidence="8 10">Catalyzes the hydrolysis of glutamine to glutamate and ammonia as part of the biosynthesis of pyridoxal 5'-phosphate. The resulting ammonia molecule is channeled to the active site of PdxS.</text>
</comment>
<keyword evidence="2 10" id="KW-0378">Hydrolase</keyword>
<dbReference type="PIRSF" id="PIRSF005639">
    <property type="entry name" value="Glut_amidoT_SNO"/>
    <property type="match status" value="1"/>
</dbReference>
<dbReference type="HAMAP" id="MF_01615">
    <property type="entry name" value="PdxT"/>
    <property type="match status" value="1"/>
</dbReference>
<evidence type="ECO:0000313" key="13">
    <source>
        <dbReference type="EMBL" id="MSD14838.1"/>
    </source>
</evidence>
<evidence type="ECO:0000313" key="14">
    <source>
        <dbReference type="Proteomes" id="UP000431304"/>
    </source>
</evidence>
<feature type="binding site" evidence="10 12">
    <location>
        <position position="105"/>
    </location>
    <ligand>
        <name>L-glutamine</name>
        <dbReference type="ChEBI" id="CHEBI:58359"/>
    </ligand>
</feature>
<sequence>MTIGVLAVQGAFIEHEQMLVKLGIPCIEIRKKEDLSGIDGIILPGGESTVQGQLLEKLDMKEPLRAMIKNGLPVLATCAGLILLAENIGEKEAPHLGTMPVTVRRNAYGRQLSSFMTTADVKGIEDYPMVFIRAPYITDVKNTDDTNMADTDSVTILSEVDGHIVAAQYQNQIGLAFHPEMTDDTRIHQYFIELVQSCH</sequence>
<evidence type="ECO:0000256" key="5">
    <source>
        <dbReference type="ARBA" id="ARBA00023239"/>
    </source>
</evidence>
<evidence type="ECO:0000256" key="8">
    <source>
        <dbReference type="ARBA" id="ARBA00054599"/>
    </source>
</evidence>
<proteinExistence type="inferred from homology"/>
<feature type="active site" description="Charge relay system" evidence="10 11">
    <location>
        <position position="178"/>
    </location>
</feature>
<evidence type="ECO:0000256" key="2">
    <source>
        <dbReference type="ARBA" id="ARBA00022801"/>
    </source>
</evidence>
<feature type="binding site" evidence="10 12">
    <location>
        <begin position="132"/>
        <end position="133"/>
    </location>
    <ligand>
        <name>L-glutamine</name>
        <dbReference type="ChEBI" id="CHEBI:58359"/>
    </ligand>
</feature>
<dbReference type="EC" id="3.5.1.2" evidence="10"/>
<evidence type="ECO:0000256" key="3">
    <source>
        <dbReference type="ARBA" id="ARBA00022898"/>
    </source>
</evidence>
<feature type="active site" description="Nucleophile" evidence="10 11">
    <location>
        <position position="78"/>
    </location>
</feature>
<dbReference type="PANTHER" id="PTHR31559:SF0">
    <property type="entry name" value="PYRIDOXAL 5'-PHOSPHATE SYNTHASE SUBUNIT SNO1-RELATED"/>
    <property type="match status" value="1"/>
</dbReference>
<reference evidence="13 14" key="1">
    <citation type="journal article" date="2019" name="Nat. Med.">
        <title>A library of human gut bacterial isolates paired with longitudinal multiomics data enables mechanistic microbiome research.</title>
        <authorList>
            <person name="Poyet M."/>
            <person name="Groussin M."/>
            <person name="Gibbons S.M."/>
            <person name="Avila-Pacheco J."/>
            <person name="Jiang X."/>
            <person name="Kearney S.M."/>
            <person name="Perrotta A.R."/>
            <person name="Berdy B."/>
            <person name="Zhao S."/>
            <person name="Lieberman T.D."/>
            <person name="Swanson P.K."/>
            <person name="Smith M."/>
            <person name="Roesemann S."/>
            <person name="Alexander J.E."/>
            <person name="Rich S.A."/>
            <person name="Livny J."/>
            <person name="Vlamakis H."/>
            <person name="Clish C."/>
            <person name="Bullock K."/>
            <person name="Deik A."/>
            <person name="Scott J."/>
            <person name="Pierce K.A."/>
            <person name="Xavier R.J."/>
            <person name="Alm E.J."/>
        </authorList>
    </citation>
    <scope>NUCLEOTIDE SEQUENCE [LARGE SCALE GENOMIC DNA]</scope>
    <source>
        <strain evidence="13 14">BIOML-A3</strain>
    </source>
</reference>
<dbReference type="InterPro" id="IPR021196">
    <property type="entry name" value="PdxT/SNO_CS"/>
</dbReference>
<feature type="binding site" evidence="10 12">
    <location>
        <begin position="46"/>
        <end position="48"/>
    </location>
    <ligand>
        <name>L-glutamine</name>
        <dbReference type="ChEBI" id="CHEBI:58359"/>
    </ligand>
</feature>
<evidence type="ECO:0000256" key="7">
    <source>
        <dbReference type="ARBA" id="ARBA00049534"/>
    </source>
</evidence>
<feature type="active site" description="Charge relay system" evidence="10 11">
    <location>
        <position position="180"/>
    </location>
</feature>
<dbReference type="GO" id="GO:0008614">
    <property type="term" value="P:pyridoxine metabolic process"/>
    <property type="evidence" value="ECO:0007669"/>
    <property type="project" value="TreeGrafter"/>
</dbReference>
<dbReference type="InterPro" id="IPR029062">
    <property type="entry name" value="Class_I_gatase-like"/>
</dbReference>
<evidence type="ECO:0000256" key="12">
    <source>
        <dbReference type="PIRSR" id="PIRSR005639-2"/>
    </source>
</evidence>